<keyword evidence="1" id="KW-1133">Transmembrane helix</keyword>
<keyword evidence="1" id="KW-0812">Transmembrane</keyword>
<dbReference type="EMBL" id="MHFR01000065">
    <property type="protein sequence ID" value="OGW95338.1"/>
    <property type="molecule type" value="Genomic_DNA"/>
</dbReference>
<sequence>MMGSQMKCFKKYLLNLFLFFICITIYTSCAQFYVTYMFTYPPGSKPHENNWAYIGEVWFSPVGKKPYPSYSKKHVAIFVEDKEKNNYLKDKFDVEGADLLAKATWDVFEQLTIVIYEERYEDTGGEFNKNHLRKEPRDILILRYQFDDKTKKFKRIEYKKLG</sequence>
<evidence type="ECO:0000313" key="3">
    <source>
        <dbReference type="Proteomes" id="UP000178187"/>
    </source>
</evidence>
<dbReference type="AlphaFoldDB" id="A0A1G1KR30"/>
<feature type="transmembrane region" description="Helical" evidence="1">
    <location>
        <begin position="12"/>
        <end position="34"/>
    </location>
</feature>
<evidence type="ECO:0000256" key="1">
    <source>
        <dbReference type="SAM" id="Phobius"/>
    </source>
</evidence>
<evidence type="ECO:0000313" key="2">
    <source>
        <dbReference type="EMBL" id="OGW95338.1"/>
    </source>
</evidence>
<name>A0A1G1KR30_9BACT</name>
<comment type="caution">
    <text evidence="2">The sequence shown here is derived from an EMBL/GenBank/DDBJ whole genome shotgun (WGS) entry which is preliminary data.</text>
</comment>
<keyword evidence="1" id="KW-0472">Membrane</keyword>
<protein>
    <submittedName>
        <fullName evidence="2">Uncharacterized protein</fullName>
    </submittedName>
</protein>
<organism evidence="2 3">
    <name type="scientific">Candidatus Danuiimicrobium aquiferis</name>
    <dbReference type="NCBI Taxonomy" id="1801832"/>
    <lineage>
        <taxon>Bacteria</taxon>
        <taxon>Pseudomonadati</taxon>
        <taxon>Candidatus Omnitrophota</taxon>
        <taxon>Candidatus Danuiimicrobium</taxon>
    </lineage>
</organism>
<reference evidence="2 3" key="1">
    <citation type="journal article" date="2016" name="Nat. Commun.">
        <title>Thousands of microbial genomes shed light on interconnected biogeochemical processes in an aquifer system.</title>
        <authorList>
            <person name="Anantharaman K."/>
            <person name="Brown C.T."/>
            <person name="Hug L.A."/>
            <person name="Sharon I."/>
            <person name="Castelle C.J."/>
            <person name="Probst A.J."/>
            <person name="Thomas B.C."/>
            <person name="Singh A."/>
            <person name="Wilkins M.J."/>
            <person name="Karaoz U."/>
            <person name="Brodie E.L."/>
            <person name="Williams K.H."/>
            <person name="Hubbard S.S."/>
            <person name="Banfield J.F."/>
        </authorList>
    </citation>
    <scope>NUCLEOTIDE SEQUENCE [LARGE SCALE GENOMIC DNA]</scope>
</reference>
<proteinExistence type="predicted"/>
<gene>
    <name evidence="2" type="ORF">A3G33_00090</name>
</gene>
<accession>A0A1G1KR30</accession>
<dbReference type="Proteomes" id="UP000178187">
    <property type="component" value="Unassembled WGS sequence"/>
</dbReference>